<dbReference type="PANTHER" id="PTHR43798">
    <property type="entry name" value="MONOACYLGLYCEROL LIPASE"/>
    <property type="match status" value="1"/>
</dbReference>
<dbReference type="GO" id="GO:0047570">
    <property type="term" value="F:3-oxoadipate enol-lactonase activity"/>
    <property type="evidence" value="ECO:0007669"/>
    <property type="project" value="UniProtKB-EC"/>
</dbReference>
<dbReference type="InterPro" id="IPR000073">
    <property type="entry name" value="AB_hydrolase_1"/>
</dbReference>
<feature type="domain" description="AB hydrolase-1" evidence="1">
    <location>
        <begin position="21"/>
        <end position="248"/>
    </location>
</feature>
<dbReference type="PRINTS" id="PR00412">
    <property type="entry name" value="EPOXHYDRLASE"/>
</dbReference>
<evidence type="ECO:0000259" key="1">
    <source>
        <dbReference type="Pfam" id="PF00561"/>
    </source>
</evidence>
<dbReference type="PRINTS" id="PR00111">
    <property type="entry name" value="ABHYDROLASE"/>
</dbReference>
<keyword evidence="2" id="KW-0614">Plasmid</keyword>
<dbReference type="InterPro" id="IPR050266">
    <property type="entry name" value="AB_hydrolase_sf"/>
</dbReference>
<name>A0A9Q7UVP8_9BURK</name>
<gene>
    <name evidence="2" type="ORF">CBM2636_MP20959</name>
</gene>
<dbReference type="InterPro" id="IPR000639">
    <property type="entry name" value="Epox_hydrolase-like"/>
</dbReference>
<protein>
    <submittedName>
        <fullName evidence="2">Hydrolase, alpha/beta hydrolase fold family</fullName>
        <ecNumber evidence="2">3.1.1.24</ecNumber>
    </submittedName>
</protein>
<sequence length="265" mass="28828">MPCVASDGVSIHYEVKGKGSPVLLLAGLAGVGASWGPQIDLFAAHHQVIVPDHRGTGASEHTAHGMTIAQHALDMARVIEAVGCGPVHAIGSSTGGAIVQWLAIHHRERLRSATILSSIARADAFYRRQFDMRRRMLADSGLRASTEANALFLFDPEFQREHPEQVQAWVNTASACPFEPEIVFARIDMIAGHDAFDDLPSITTPTLVLVGERDFCAPPYFSEELAGRIPGTEFSILDGGHFIFLEKPVILHDAVEAFIVRHQHS</sequence>
<dbReference type="InterPro" id="IPR029058">
    <property type="entry name" value="AB_hydrolase_fold"/>
</dbReference>
<keyword evidence="2" id="KW-0378">Hydrolase</keyword>
<evidence type="ECO:0000313" key="3">
    <source>
        <dbReference type="Proteomes" id="UP000254259"/>
    </source>
</evidence>
<dbReference type="EMBL" id="LT984814">
    <property type="protein sequence ID" value="SPD68109.1"/>
    <property type="molecule type" value="Genomic_DNA"/>
</dbReference>
<proteinExistence type="predicted"/>
<dbReference type="SUPFAM" id="SSF53474">
    <property type="entry name" value="alpha/beta-Hydrolases"/>
    <property type="match status" value="1"/>
</dbReference>
<accession>A0A9Q7UVP8</accession>
<evidence type="ECO:0000313" key="2">
    <source>
        <dbReference type="EMBL" id="SPD68109.1"/>
    </source>
</evidence>
<dbReference type="Gene3D" id="3.40.50.1820">
    <property type="entry name" value="alpha/beta hydrolase"/>
    <property type="match status" value="1"/>
</dbReference>
<dbReference type="EC" id="3.1.1.24" evidence="2"/>
<reference evidence="2 3" key="1">
    <citation type="submission" date="2018-01" db="EMBL/GenBank/DDBJ databases">
        <authorList>
            <person name="Clerissi C."/>
        </authorList>
    </citation>
    <scope>NUCLEOTIDE SEQUENCE [LARGE SCALE GENOMIC DNA]</scope>
    <source>
        <strain evidence="2">Cupriavidus taiwanensis SWF 66322</strain>
        <plasmid evidence="3">cbm2636_mp</plasmid>
    </source>
</reference>
<organism evidence="2 3">
    <name type="scientific">Cupriavidus taiwanensis</name>
    <dbReference type="NCBI Taxonomy" id="164546"/>
    <lineage>
        <taxon>Bacteria</taxon>
        <taxon>Pseudomonadati</taxon>
        <taxon>Pseudomonadota</taxon>
        <taxon>Betaproteobacteria</taxon>
        <taxon>Burkholderiales</taxon>
        <taxon>Burkholderiaceae</taxon>
        <taxon>Cupriavidus</taxon>
    </lineage>
</organism>
<geneLocation type="plasmid" evidence="3">
    <name>cbm2636_mp</name>
</geneLocation>
<dbReference type="Pfam" id="PF00561">
    <property type="entry name" value="Abhydrolase_1"/>
    <property type="match status" value="1"/>
</dbReference>
<dbReference type="AlphaFoldDB" id="A0A9Q7UVP8"/>
<dbReference type="Proteomes" id="UP000254259">
    <property type="component" value="Plasmid CBM2636_mp"/>
</dbReference>